<organism evidence="1 2">
    <name type="scientific">Candidatus Chloroploca mongolica</name>
    <dbReference type="NCBI Taxonomy" id="2528176"/>
    <lineage>
        <taxon>Bacteria</taxon>
        <taxon>Bacillati</taxon>
        <taxon>Chloroflexota</taxon>
        <taxon>Chloroflexia</taxon>
        <taxon>Chloroflexales</taxon>
        <taxon>Chloroflexineae</taxon>
        <taxon>Oscillochloridaceae</taxon>
        <taxon>Candidatus Chloroploca</taxon>
    </lineage>
</organism>
<sequence length="73" mass="7843">MTTTIDAVFDGHVFLPTQPINLPPNTRVQLSIIAEAPPAARSFLDVAEALALEGPADWSLHLDAYLYGGKVPQ</sequence>
<comment type="caution">
    <text evidence="1">The sequence shown here is derived from an EMBL/GenBank/DDBJ whole genome shotgun (WGS) entry which is preliminary data.</text>
</comment>
<gene>
    <name evidence="1" type="ORF">EYB53_019730</name>
</gene>
<dbReference type="Pfam" id="PF01954">
    <property type="entry name" value="AF2212-like"/>
    <property type="match status" value="1"/>
</dbReference>
<keyword evidence="2" id="KW-1185">Reference proteome</keyword>
<evidence type="ECO:0000313" key="2">
    <source>
        <dbReference type="Proteomes" id="UP001193081"/>
    </source>
</evidence>
<dbReference type="Gene3D" id="4.10.1150.10">
    <property type="entry name" value="AF2212/PG0164-like"/>
    <property type="match status" value="1"/>
</dbReference>
<dbReference type="InterPro" id="IPR008203">
    <property type="entry name" value="AF2212-like"/>
</dbReference>
<dbReference type="Proteomes" id="UP001193081">
    <property type="component" value="Unassembled WGS sequence"/>
</dbReference>
<evidence type="ECO:0000313" key="1">
    <source>
        <dbReference type="EMBL" id="MBP1467957.1"/>
    </source>
</evidence>
<reference evidence="1 2" key="1">
    <citation type="submission" date="2021-03" db="EMBL/GenBank/DDBJ databases">
        <authorList>
            <person name="Grouzdev D.S."/>
        </authorList>
    </citation>
    <scope>NUCLEOTIDE SEQUENCE [LARGE SCALE GENOMIC DNA]</scope>
    <source>
        <strain evidence="1 2">M50-1</strain>
    </source>
</reference>
<protein>
    <submittedName>
        <fullName evidence="1">Antitoxin family protein</fullName>
    </submittedName>
</protein>
<dbReference type="EMBL" id="SIJK02000049">
    <property type="protein sequence ID" value="MBP1467957.1"/>
    <property type="molecule type" value="Genomic_DNA"/>
</dbReference>
<accession>A0ABS4DET9</accession>
<dbReference type="SUPFAM" id="SSF141694">
    <property type="entry name" value="AF2212/PG0164-like"/>
    <property type="match status" value="1"/>
</dbReference>
<dbReference type="InterPro" id="IPR024069">
    <property type="entry name" value="AF2212-like_dom_sf"/>
</dbReference>
<dbReference type="RefSeq" id="WP_135480217.1">
    <property type="nucleotide sequence ID" value="NZ_SIJK02000049.1"/>
</dbReference>
<name>A0ABS4DET9_9CHLR</name>
<proteinExistence type="predicted"/>